<comment type="caution">
    <text evidence="8">The sequence shown here is derived from an EMBL/GenBank/DDBJ whole genome shotgun (WGS) entry which is preliminary data.</text>
</comment>
<feature type="transmembrane region" description="Helical" evidence="6">
    <location>
        <begin position="101"/>
        <end position="131"/>
    </location>
</feature>
<name>A0ABW3TN33_9MICO</name>
<evidence type="ECO:0000256" key="1">
    <source>
        <dbReference type="ARBA" id="ARBA00004651"/>
    </source>
</evidence>
<comment type="subcellular location">
    <subcellularLocation>
        <location evidence="1">Cell membrane</location>
        <topology evidence="1">Multi-pass membrane protein</topology>
    </subcellularLocation>
</comment>
<sequence>MNGFAIVMLARPRGKAATVHTLQVAAAGATTLLSFAVAMLAFAFWRVSSPEPGYPILAIGLAGLLLVPLITLGTATARLAARSRDDRLATLRLLGVTAARVRALAVTEITLMAAIGVLAGTLLAALLPLALGPLTVYGEPLSATGLRLDRWLPWWIAGAIPPALVAIAALSALFGLRRVVLSPLGVRTRQEAPRLSWLRVLVAALAVGGALLVVQFASPGWGVVVTVAALTVAVLAIQGVLGLVGPFAIALRAKRTASRTADAATLVAARGIEDDPRTAWRSVSALALATFVLIPAGSLLGYLDTISRSQSREIMTPDQLLLFADARTMLVALVAVSFAVVACQTALTQTATVLERRELSIALDRMGMPRSTIDSTRARRALSPTAFAVVGAALAAVIIAAPLVFIAAAVAPLFLLAAALVLGLGLLLVRAGVAVTRPVLWAVLDAPARGE</sequence>
<accession>A0ABW3TN33</accession>
<feature type="transmembrane region" description="Helical" evidence="6">
    <location>
        <begin position="223"/>
        <end position="249"/>
    </location>
</feature>
<feature type="transmembrane region" description="Helical" evidence="6">
    <location>
        <begin position="413"/>
        <end position="433"/>
    </location>
</feature>
<evidence type="ECO:0000259" key="7">
    <source>
        <dbReference type="Pfam" id="PF02687"/>
    </source>
</evidence>
<feature type="transmembrane region" description="Helical" evidence="6">
    <location>
        <begin position="151"/>
        <end position="176"/>
    </location>
</feature>
<feature type="transmembrane region" description="Helical" evidence="6">
    <location>
        <begin position="329"/>
        <end position="347"/>
    </location>
</feature>
<gene>
    <name evidence="8" type="ORF">ACFQ3U_06875</name>
</gene>
<evidence type="ECO:0000256" key="6">
    <source>
        <dbReference type="SAM" id="Phobius"/>
    </source>
</evidence>
<evidence type="ECO:0000256" key="5">
    <source>
        <dbReference type="ARBA" id="ARBA00023136"/>
    </source>
</evidence>
<organism evidence="8 9">
    <name type="scientific">Leucobacter albus</name>
    <dbReference type="NCBI Taxonomy" id="272210"/>
    <lineage>
        <taxon>Bacteria</taxon>
        <taxon>Bacillati</taxon>
        <taxon>Actinomycetota</taxon>
        <taxon>Actinomycetes</taxon>
        <taxon>Micrococcales</taxon>
        <taxon>Microbacteriaceae</taxon>
        <taxon>Leucobacter</taxon>
    </lineage>
</organism>
<keyword evidence="9" id="KW-1185">Reference proteome</keyword>
<evidence type="ECO:0000313" key="9">
    <source>
        <dbReference type="Proteomes" id="UP001597181"/>
    </source>
</evidence>
<keyword evidence="5 6" id="KW-0472">Membrane</keyword>
<evidence type="ECO:0000313" key="8">
    <source>
        <dbReference type="EMBL" id="MFD1201609.1"/>
    </source>
</evidence>
<evidence type="ECO:0000256" key="3">
    <source>
        <dbReference type="ARBA" id="ARBA00022692"/>
    </source>
</evidence>
<proteinExistence type="predicted"/>
<dbReference type="EMBL" id="JBHTLY010000002">
    <property type="protein sequence ID" value="MFD1201609.1"/>
    <property type="molecule type" value="Genomic_DNA"/>
</dbReference>
<keyword evidence="4 6" id="KW-1133">Transmembrane helix</keyword>
<evidence type="ECO:0000256" key="2">
    <source>
        <dbReference type="ARBA" id="ARBA00022475"/>
    </source>
</evidence>
<feature type="transmembrane region" description="Helical" evidence="6">
    <location>
        <begin position="21"/>
        <end position="44"/>
    </location>
</feature>
<protein>
    <submittedName>
        <fullName evidence="8">FtsX-like permease family protein</fullName>
    </submittedName>
</protein>
<keyword evidence="3 6" id="KW-0812">Transmembrane</keyword>
<feature type="transmembrane region" description="Helical" evidence="6">
    <location>
        <begin position="56"/>
        <end position="80"/>
    </location>
</feature>
<feature type="transmembrane region" description="Helical" evidence="6">
    <location>
        <begin position="197"/>
        <end position="217"/>
    </location>
</feature>
<feature type="transmembrane region" description="Helical" evidence="6">
    <location>
        <begin position="283"/>
        <end position="303"/>
    </location>
</feature>
<dbReference type="Proteomes" id="UP001597181">
    <property type="component" value="Unassembled WGS sequence"/>
</dbReference>
<evidence type="ECO:0000256" key="4">
    <source>
        <dbReference type="ARBA" id="ARBA00022989"/>
    </source>
</evidence>
<keyword evidence="2" id="KW-1003">Cell membrane</keyword>
<dbReference type="RefSeq" id="WP_343957902.1">
    <property type="nucleotide sequence ID" value="NZ_BAAAKZ010000002.1"/>
</dbReference>
<dbReference type="Pfam" id="PF02687">
    <property type="entry name" value="FtsX"/>
    <property type="match status" value="1"/>
</dbReference>
<reference evidence="9" key="1">
    <citation type="journal article" date="2019" name="Int. J. Syst. Evol. Microbiol.">
        <title>The Global Catalogue of Microorganisms (GCM) 10K type strain sequencing project: providing services to taxonomists for standard genome sequencing and annotation.</title>
        <authorList>
            <consortium name="The Broad Institute Genomics Platform"/>
            <consortium name="The Broad Institute Genome Sequencing Center for Infectious Disease"/>
            <person name="Wu L."/>
            <person name="Ma J."/>
        </authorList>
    </citation>
    <scope>NUCLEOTIDE SEQUENCE [LARGE SCALE GENOMIC DNA]</scope>
    <source>
        <strain evidence="9">CCUG 50213</strain>
    </source>
</reference>
<feature type="domain" description="ABC3 transporter permease C-terminal" evidence="7">
    <location>
        <begin position="69"/>
        <end position="179"/>
    </location>
</feature>
<feature type="transmembrane region" description="Helical" evidence="6">
    <location>
        <begin position="386"/>
        <end position="407"/>
    </location>
</feature>
<dbReference type="InterPro" id="IPR003838">
    <property type="entry name" value="ABC3_permease_C"/>
</dbReference>